<dbReference type="RefSeq" id="XP_066692517.1">
    <property type="nucleotide sequence ID" value="XM_066850279.1"/>
</dbReference>
<protein>
    <submittedName>
        <fullName evidence="1">Uncharacterized protein</fullName>
    </submittedName>
</protein>
<accession>A0ABR1PRW5</accession>
<reference evidence="1 2" key="1">
    <citation type="submission" date="2023-01" db="EMBL/GenBank/DDBJ databases">
        <title>Analysis of 21 Apiospora genomes using comparative genomics revels a genus with tremendous synthesis potential of carbohydrate active enzymes and secondary metabolites.</title>
        <authorList>
            <person name="Sorensen T."/>
        </authorList>
    </citation>
    <scope>NUCLEOTIDE SEQUENCE [LARGE SCALE GENOMIC DNA]</scope>
    <source>
        <strain evidence="1 2">CBS 24483</strain>
    </source>
</reference>
<sequence length="300" mass="33505">MELRTSAHLGCRVAIKDWKRPCDLLHRVWCRCRRRRRRLAAHWQLHDADGENRFLTVGGLMAHQDSRRLPPFGRLMLNRSVISATPPHAAGREAILDVDRPTLANSEFGPISAILWDATSRRCYLLQPTRGFGALSIGWRDTEPGSVAFWSGIVARVARQEHRISQDVSSQARVIVRFPNIAHSHRSDCKISEQESAGTDAHSIYGLFKSEKKGADAGTGPRNWRIPGAATSHRDDEKLIDTLALDVSPGRAERWHVAVKEALLGLVERKSVLIELAAKFWLRKGAGGAQYHGFQSVHAV</sequence>
<evidence type="ECO:0000313" key="1">
    <source>
        <dbReference type="EMBL" id="KAK7937189.1"/>
    </source>
</evidence>
<dbReference type="Proteomes" id="UP001391051">
    <property type="component" value="Unassembled WGS sequence"/>
</dbReference>
<organism evidence="1 2">
    <name type="scientific">Apiospora aurea</name>
    <dbReference type="NCBI Taxonomy" id="335848"/>
    <lineage>
        <taxon>Eukaryota</taxon>
        <taxon>Fungi</taxon>
        <taxon>Dikarya</taxon>
        <taxon>Ascomycota</taxon>
        <taxon>Pezizomycotina</taxon>
        <taxon>Sordariomycetes</taxon>
        <taxon>Xylariomycetidae</taxon>
        <taxon>Amphisphaeriales</taxon>
        <taxon>Apiosporaceae</taxon>
        <taxon>Apiospora</taxon>
    </lineage>
</organism>
<comment type="caution">
    <text evidence="1">The sequence shown here is derived from an EMBL/GenBank/DDBJ whole genome shotgun (WGS) entry which is preliminary data.</text>
</comment>
<dbReference type="GeneID" id="92083341"/>
<dbReference type="EMBL" id="JAQQWE010000010">
    <property type="protein sequence ID" value="KAK7937189.1"/>
    <property type="molecule type" value="Genomic_DNA"/>
</dbReference>
<proteinExistence type="predicted"/>
<evidence type="ECO:0000313" key="2">
    <source>
        <dbReference type="Proteomes" id="UP001391051"/>
    </source>
</evidence>
<gene>
    <name evidence="1" type="ORF">PG986_014057</name>
</gene>
<keyword evidence="2" id="KW-1185">Reference proteome</keyword>
<name>A0ABR1PRW5_9PEZI</name>